<dbReference type="EMBL" id="FNBW01000003">
    <property type="protein sequence ID" value="SDF37240.1"/>
    <property type="molecule type" value="Genomic_DNA"/>
</dbReference>
<comment type="similarity">
    <text evidence="4">Belongs to the NapD family.</text>
</comment>
<keyword evidence="3 4" id="KW-0143">Chaperone</keyword>
<dbReference type="InterPro" id="IPR005623">
    <property type="entry name" value="Chaperone_NapD_NO3_reduct"/>
</dbReference>
<comment type="subunit">
    <text evidence="4">Interacts with the cytoplasmic NapA precursor.</text>
</comment>
<evidence type="ECO:0000256" key="5">
    <source>
        <dbReference type="SAM" id="MobiDB-lite"/>
    </source>
</evidence>
<dbReference type="HAMAP" id="MF_02200">
    <property type="entry name" value="NapD"/>
    <property type="match status" value="1"/>
</dbReference>
<dbReference type="RefSeq" id="WP_051245038.1">
    <property type="nucleotide sequence ID" value="NZ_FNBW01000003.1"/>
</dbReference>
<feature type="region of interest" description="Disordered" evidence="5">
    <location>
        <begin position="82"/>
        <end position="104"/>
    </location>
</feature>
<dbReference type="AlphaFoldDB" id="A0A8G2BFB7"/>
<dbReference type="Pfam" id="PF03927">
    <property type="entry name" value="NapD"/>
    <property type="match status" value="1"/>
</dbReference>
<name>A0A8G2BFB7_9PROT</name>
<dbReference type="GO" id="GO:0005737">
    <property type="term" value="C:cytoplasm"/>
    <property type="evidence" value="ECO:0007669"/>
    <property type="project" value="UniProtKB-SubCell"/>
</dbReference>
<dbReference type="GO" id="GO:0051224">
    <property type="term" value="P:negative regulation of protein transport"/>
    <property type="evidence" value="ECO:0007669"/>
    <property type="project" value="UniProtKB-UniRule"/>
</dbReference>
<keyword evidence="2 4" id="KW-0963">Cytoplasm</keyword>
<evidence type="ECO:0000313" key="7">
    <source>
        <dbReference type="Proteomes" id="UP000198615"/>
    </source>
</evidence>
<protein>
    <recommendedName>
        <fullName evidence="4">Chaperone NapD</fullName>
    </recommendedName>
    <alternativeName>
        <fullName evidence="4">NapA signal peptide-binding chaperone NapD</fullName>
    </alternativeName>
</protein>
<proteinExistence type="inferred from homology"/>
<evidence type="ECO:0000256" key="1">
    <source>
        <dbReference type="ARBA" id="ARBA00004496"/>
    </source>
</evidence>
<comment type="caution">
    <text evidence="6">The sequence shown here is derived from an EMBL/GenBank/DDBJ whole genome shotgun (WGS) entry which is preliminary data.</text>
</comment>
<evidence type="ECO:0000256" key="4">
    <source>
        <dbReference type="HAMAP-Rule" id="MF_02200"/>
    </source>
</evidence>
<dbReference type="GO" id="GO:0005048">
    <property type="term" value="F:signal sequence binding"/>
    <property type="evidence" value="ECO:0007669"/>
    <property type="project" value="UniProtKB-UniRule"/>
</dbReference>
<dbReference type="Proteomes" id="UP000198615">
    <property type="component" value="Unassembled WGS sequence"/>
</dbReference>
<evidence type="ECO:0000313" key="6">
    <source>
        <dbReference type="EMBL" id="SDF37240.1"/>
    </source>
</evidence>
<evidence type="ECO:0000256" key="3">
    <source>
        <dbReference type="ARBA" id="ARBA00023186"/>
    </source>
</evidence>
<dbReference type="OrthoDB" id="7306089at2"/>
<dbReference type="Gene3D" id="3.30.70.920">
    <property type="match status" value="1"/>
</dbReference>
<comment type="function">
    <text evidence="4">Chaperone for NapA, the catalytic subunit of the periplasmic nitrate reductase. It binds directly and specifically to the twin-arginine signal peptide of NapA, preventing premature interaction with the Tat translocase and premature export.</text>
</comment>
<keyword evidence="7" id="KW-1185">Reference proteome</keyword>
<reference evidence="6 7" key="1">
    <citation type="submission" date="2016-10" db="EMBL/GenBank/DDBJ databases">
        <authorList>
            <person name="Varghese N."/>
            <person name="Submissions S."/>
        </authorList>
    </citation>
    <scope>NUCLEOTIDE SEQUENCE [LARGE SCALE GENOMIC DNA]</scope>
    <source>
        <strain evidence="6 7">DSM 18839</strain>
    </source>
</reference>
<gene>
    <name evidence="4" type="primary">napD</name>
    <name evidence="6" type="ORF">SAMN05660686_01049</name>
</gene>
<accession>A0A8G2BFB7</accession>
<organism evidence="6 7">
    <name type="scientific">Thalassobaculum litoreum DSM 18839</name>
    <dbReference type="NCBI Taxonomy" id="1123362"/>
    <lineage>
        <taxon>Bacteria</taxon>
        <taxon>Pseudomonadati</taxon>
        <taxon>Pseudomonadota</taxon>
        <taxon>Alphaproteobacteria</taxon>
        <taxon>Rhodospirillales</taxon>
        <taxon>Thalassobaculaceae</taxon>
        <taxon>Thalassobaculum</taxon>
    </lineage>
</organism>
<sequence length="104" mass="10535">MSAECHIASLLIQCRPTALEALAATIGAEPGVEVPITDPTGTLIAMLESPDQGTIADLAHRFTGLAGVLSCNLVFHGIDGEAGQPDPTALAGNGKAEGVDDERA</sequence>
<dbReference type="PANTHER" id="PTHR38603">
    <property type="entry name" value="CHAPERONE NAPD"/>
    <property type="match status" value="1"/>
</dbReference>
<dbReference type="PANTHER" id="PTHR38603:SF1">
    <property type="entry name" value="CHAPERONE NAPD"/>
    <property type="match status" value="1"/>
</dbReference>
<comment type="subcellular location">
    <subcellularLocation>
        <location evidence="1 4">Cytoplasm</location>
    </subcellularLocation>
</comment>
<evidence type="ECO:0000256" key="2">
    <source>
        <dbReference type="ARBA" id="ARBA00022490"/>
    </source>
</evidence>